<feature type="domain" description="Response regulatory" evidence="12">
    <location>
        <begin position="760"/>
        <end position="874"/>
    </location>
</feature>
<protein>
    <recommendedName>
        <fullName evidence="12">Response regulatory domain-containing protein</fullName>
    </recommendedName>
</protein>
<dbReference type="SMART" id="SM00415">
    <property type="entry name" value="HSF"/>
    <property type="match status" value="1"/>
</dbReference>
<feature type="compositionally biased region" description="Polar residues" evidence="11">
    <location>
        <begin position="234"/>
        <end position="245"/>
    </location>
</feature>
<feature type="compositionally biased region" description="Low complexity" evidence="11">
    <location>
        <begin position="201"/>
        <end position="213"/>
    </location>
</feature>
<evidence type="ECO:0000313" key="13">
    <source>
        <dbReference type="EMBL" id="GHJ87728.1"/>
    </source>
</evidence>
<keyword evidence="3" id="KW-0902">Two-component regulatory system</keyword>
<keyword evidence="2 9" id="KW-0597">Phosphoprotein</keyword>
<comment type="caution">
    <text evidence="13">The sequence shown here is derived from an EMBL/GenBank/DDBJ whole genome shotgun (WGS) entry which is preliminary data.</text>
</comment>
<reference evidence="13" key="1">
    <citation type="submission" date="2020-07" db="EMBL/GenBank/DDBJ databases">
        <title>Draft Genome Sequence of a Deep-Sea Yeast, Naganishia (Cryptococcus) liquefaciens strain N6.</title>
        <authorList>
            <person name="Han Y.W."/>
            <person name="Kajitani R."/>
            <person name="Morimoto H."/>
            <person name="Parhat M."/>
            <person name="Tsubouchi H."/>
            <person name="Bakenova O."/>
            <person name="Ogata M."/>
            <person name="Argunhan B."/>
            <person name="Aoki R."/>
            <person name="Kajiwara S."/>
            <person name="Itoh T."/>
            <person name="Iwasaki H."/>
        </authorList>
    </citation>
    <scope>NUCLEOTIDE SEQUENCE</scope>
    <source>
        <strain evidence="13">N6</strain>
    </source>
</reference>
<feature type="compositionally biased region" description="Basic and acidic residues" evidence="11">
    <location>
        <begin position="1"/>
        <end position="16"/>
    </location>
</feature>
<dbReference type="PANTHER" id="PTHR45339">
    <property type="entry name" value="HYBRID SIGNAL TRANSDUCTION HISTIDINE KINASE J"/>
    <property type="match status" value="1"/>
</dbReference>
<dbReference type="SUPFAM" id="SSF46785">
    <property type="entry name" value="Winged helix' DNA-binding domain"/>
    <property type="match status" value="1"/>
</dbReference>
<dbReference type="FunFam" id="1.10.10.10:FF:000027">
    <property type="entry name" value="Heat shock transcription factor 1"/>
    <property type="match status" value="1"/>
</dbReference>
<sequence>MYDPTKDAVHHNHFETSQDPTTSRGFTAQNPSTSTNALNAHTIQENRPYQPYPPSSIAQPDVSLPSIKDFAAPIARQSNAMQGYAVAPGGEDMAGDGSDRSAGWSRARLQAMGSQSHMGQPYYSTSYGGFEQQQPQQGSLLPEHSPRQQQLGSTHGYYPGPGRAPDTGSSTYYHAQSYAPSQPHPLQQPPSSHARHPPSDYPYATTTSSTAPTQYHQQAAYPTQPYGADEYYPQNGQPSSASTFQSAIGSGGSGPGAGNYNSISPPMIPLVGESLPQSRPYPPLSDPERLVRTESNEVQSTPELKGSFKKEAQETSDSKRKGKGKAVATAGSDDGEDDEAQEGNGKEGKASTADFIRRLWTMMQAFSTDGESGEGGKFLDWSPSGDSFIIKDKHHFEKNILVQHFRHCNFSSFVRQLNKYGFKKVKRSKATRAKDANGQAGEEWWEFRHPDFRQDGQIVLELIKRKAANPKKVRAHGDAALRQEAAQNAVEAGIGAPSTQSKPHPPPVQQPHSFGDSIVQQQVQSLMQLNSNLSSRIRDLEGQMEGLKAQMKAKEEKDRRKEEWFPSLVSFIVKNLNNLNAMDGAEQILTEMNSLHASFDNNENPAVLNLEELLPSHLATATAGPSTQPRDLKPQVSMYSYMDQQMSNNKGPSWGPQVVADNDRNGHAMSGPSATVINLRNSDNIPLNASLPSGNDISSQGNGMVIPDYGNGETVMQMQQVDQEKGQLSALDPRGKDVSGAKRNTMSNWTSSLSWTKAPRVLVVEDDAVSRNLAIRFLQLIGCEVDQVTDAESAIAKINTSPFDVVFMDIILPKMTGHDATRLLRASNVTLPIIPMTSSFGDDDRKRYDAHGMTDLLPKPFSRDQLYSMLERHLSHLKAAKRYAIQIPPAVGVPPLSDQGVHDALRYSAAHYDKIIEGYNNPDEVPMWNPLSGTGTSDAQFIQMIGLQQSLNQNGEPIDFNQIMQTAAGTAFEFTMMPSNAFAAEMGTAMGNQHVKRGREGEQEGETSKRAKISPLMPTDSKVTGFGHNSDTN</sequence>
<dbReference type="GO" id="GO:0005634">
    <property type="term" value="C:nucleus"/>
    <property type="evidence" value="ECO:0007669"/>
    <property type="project" value="UniProtKB-SubCell"/>
</dbReference>
<feature type="compositionally biased region" description="Polar residues" evidence="11">
    <location>
        <begin position="17"/>
        <end position="47"/>
    </location>
</feature>
<name>A0A8H3YFX5_9TREE</name>
<feature type="region of interest" description="Disordered" evidence="11">
    <location>
        <begin position="111"/>
        <end position="350"/>
    </location>
</feature>
<feature type="region of interest" description="Disordered" evidence="11">
    <location>
        <begin position="487"/>
        <end position="514"/>
    </location>
</feature>
<dbReference type="InterPro" id="IPR001789">
    <property type="entry name" value="Sig_transdc_resp-reg_receiver"/>
</dbReference>
<dbReference type="Pfam" id="PF00447">
    <property type="entry name" value="HSF_DNA-bind"/>
    <property type="match status" value="1"/>
</dbReference>
<feature type="coiled-coil region" evidence="10">
    <location>
        <begin position="523"/>
        <end position="557"/>
    </location>
</feature>
<evidence type="ECO:0000256" key="9">
    <source>
        <dbReference type="PROSITE-ProRule" id="PRU00169"/>
    </source>
</evidence>
<dbReference type="GO" id="GO:0043565">
    <property type="term" value="F:sequence-specific DNA binding"/>
    <property type="evidence" value="ECO:0007669"/>
    <property type="project" value="InterPro"/>
</dbReference>
<dbReference type="SUPFAM" id="SSF52172">
    <property type="entry name" value="CheY-like"/>
    <property type="match status" value="1"/>
</dbReference>
<evidence type="ECO:0000313" key="14">
    <source>
        <dbReference type="Proteomes" id="UP000620104"/>
    </source>
</evidence>
<dbReference type="AlphaFoldDB" id="A0A8H3YFX5"/>
<dbReference type="Gene3D" id="3.40.50.2300">
    <property type="match status" value="1"/>
</dbReference>
<dbReference type="CDD" id="cd17546">
    <property type="entry name" value="REC_hyHK_CKI1_RcsC-like"/>
    <property type="match status" value="1"/>
</dbReference>
<organism evidence="13 14">
    <name type="scientific">Naganishia liquefaciens</name>
    <dbReference type="NCBI Taxonomy" id="104408"/>
    <lineage>
        <taxon>Eukaryota</taxon>
        <taxon>Fungi</taxon>
        <taxon>Dikarya</taxon>
        <taxon>Basidiomycota</taxon>
        <taxon>Agaricomycotina</taxon>
        <taxon>Tremellomycetes</taxon>
        <taxon>Filobasidiales</taxon>
        <taxon>Filobasidiaceae</taxon>
        <taxon>Naganishia</taxon>
    </lineage>
</organism>
<feature type="modified residue" description="4-aspartylphosphate" evidence="9">
    <location>
        <position position="809"/>
    </location>
</feature>
<dbReference type="SMART" id="SM00448">
    <property type="entry name" value="REC"/>
    <property type="match status" value="1"/>
</dbReference>
<dbReference type="InterPro" id="IPR000232">
    <property type="entry name" value="HSF_DNA-bd"/>
</dbReference>
<dbReference type="InterPro" id="IPR036388">
    <property type="entry name" value="WH-like_DNA-bd_sf"/>
</dbReference>
<keyword evidence="10" id="KW-0175">Coiled coil</keyword>
<evidence type="ECO:0000256" key="6">
    <source>
        <dbReference type="ARBA" id="ARBA00023163"/>
    </source>
</evidence>
<evidence type="ECO:0000256" key="4">
    <source>
        <dbReference type="ARBA" id="ARBA00023015"/>
    </source>
</evidence>
<gene>
    <name evidence="13" type="ORF">NliqN6_4130</name>
</gene>
<evidence type="ECO:0000256" key="5">
    <source>
        <dbReference type="ARBA" id="ARBA00023125"/>
    </source>
</evidence>
<feature type="compositionally biased region" description="Polar residues" evidence="11">
    <location>
        <begin position="112"/>
        <end position="139"/>
    </location>
</feature>
<dbReference type="EMBL" id="BLZA01000023">
    <property type="protein sequence ID" value="GHJ87728.1"/>
    <property type="molecule type" value="Genomic_DNA"/>
</dbReference>
<evidence type="ECO:0000256" key="2">
    <source>
        <dbReference type="ARBA" id="ARBA00022553"/>
    </source>
</evidence>
<feature type="compositionally biased region" description="Basic and acidic residues" evidence="11">
    <location>
        <begin position="998"/>
        <end position="1009"/>
    </location>
</feature>
<keyword evidence="4" id="KW-0805">Transcription regulation</keyword>
<dbReference type="Proteomes" id="UP000620104">
    <property type="component" value="Unassembled WGS sequence"/>
</dbReference>
<evidence type="ECO:0000256" key="7">
    <source>
        <dbReference type="ARBA" id="ARBA00023242"/>
    </source>
</evidence>
<evidence type="ECO:0000256" key="1">
    <source>
        <dbReference type="ARBA" id="ARBA00004123"/>
    </source>
</evidence>
<dbReference type="PANTHER" id="PTHR45339:SF1">
    <property type="entry name" value="HYBRID SIGNAL TRANSDUCTION HISTIDINE KINASE J"/>
    <property type="match status" value="1"/>
</dbReference>
<feature type="compositionally biased region" description="Basic and acidic residues" evidence="11">
    <location>
        <begin position="306"/>
        <end position="319"/>
    </location>
</feature>
<comment type="subunit">
    <text evidence="8">Homotrimer. Homotrimerization increases the affinity of HSF1 to DNA. Interacts with transcriptional coregulator SSA1 on chromatin.</text>
</comment>
<dbReference type="Pfam" id="PF00072">
    <property type="entry name" value="Response_reg"/>
    <property type="match status" value="1"/>
</dbReference>
<evidence type="ECO:0000256" key="8">
    <source>
        <dbReference type="ARBA" id="ARBA00062171"/>
    </source>
</evidence>
<dbReference type="GO" id="GO:0000160">
    <property type="term" value="P:phosphorelay signal transduction system"/>
    <property type="evidence" value="ECO:0007669"/>
    <property type="project" value="UniProtKB-KW"/>
</dbReference>
<keyword evidence="6" id="KW-0804">Transcription</keyword>
<dbReference type="GO" id="GO:0003700">
    <property type="term" value="F:DNA-binding transcription factor activity"/>
    <property type="evidence" value="ECO:0007669"/>
    <property type="project" value="InterPro"/>
</dbReference>
<evidence type="ECO:0000259" key="12">
    <source>
        <dbReference type="PROSITE" id="PS50110"/>
    </source>
</evidence>
<keyword evidence="7" id="KW-0539">Nucleus</keyword>
<keyword evidence="14" id="KW-1185">Reference proteome</keyword>
<feature type="region of interest" description="Disordered" evidence="11">
    <location>
        <begin position="994"/>
        <end position="1033"/>
    </location>
</feature>
<dbReference type="InterPro" id="IPR011006">
    <property type="entry name" value="CheY-like_superfamily"/>
</dbReference>
<dbReference type="OrthoDB" id="60033at2759"/>
<dbReference type="PROSITE" id="PS50110">
    <property type="entry name" value="RESPONSE_REGULATORY"/>
    <property type="match status" value="1"/>
</dbReference>
<evidence type="ECO:0000256" key="3">
    <source>
        <dbReference type="ARBA" id="ARBA00023012"/>
    </source>
</evidence>
<comment type="subcellular location">
    <subcellularLocation>
        <location evidence="1">Nucleus</location>
    </subcellularLocation>
</comment>
<accession>A0A8H3YFX5</accession>
<dbReference type="Gene3D" id="1.10.10.10">
    <property type="entry name" value="Winged helix-like DNA-binding domain superfamily/Winged helix DNA-binding domain"/>
    <property type="match status" value="1"/>
</dbReference>
<feature type="compositionally biased region" description="Basic and acidic residues" evidence="11">
    <location>
        <begin position="286"/>
        <end position="295"/>
    </location>
</feature>
<evidence type="ECO:0000256" key="10">
    <source>
        <dbReference type="SAM" id="Coils"/>
    </source>
</evidence>
<dbReference type="PRINTS" id="PR00056">
    <property type="entry name" value="HSFDOMAIN"/>
</dbReference>
<feature type="region of interest" description="Disordered" evidence="11">
    <location>
        <begin position="1"/>
        <end position="61"/>
    </location>
</feature>
<proteinExistence type="predicted"/>
<evidence type="ECO:0000256" key="11">
    <source>
        <dbReference type="SAM" id="MobiDB-lite"/>
    </source>
</evidence>
<keyword evidence="5" id="KW-0238">DNA-binding</keyword>
<dbReference type="InterPro" id="IPR036390">
    <property type="entry name" value="WH_DNA-bd_sf"/>
</dbReference>